<dbReference type="NCBIfam" id="NF003962">
    <property type="entry name" value="PRK05454.2-5"/>
    <property type="match status" value="1"/>
</dbReference>
<keyword evidence="5" id="KW-1003">Cell membrane</keyword>
<dbReference type="SUPFAM" id="SSF53448">
    <property type="entry name" value="Nucleotide-diphospho-sugar transferases"/>
    <property type="match status" value="1"/>
</dbReference>
<protein>
    <recommendedName>
        <fullName evidence="4">Glucans biosynthesis glucosyltransferase H</fullName>
    </recommendedName>
</protein>
<dbReference type="Pfam" id="PF13632">
    <property type="entry name" value="Glyco_trans_2_3"/>
    <property type="match status" value="1"/>
</dbReference>
<evidence type="ECO:0000256" key="12">
    <source>
        <dbReference type="SAM" id="Phobius"/>
    </source>
</evidence>
<dbReference type="KEGG" id="php:PhaeoP97_01226"/>
<evidence type="ECO:0000259" key="13">
    <source>
        <dbReference type="Pfam" id="PF13632"/>
    </source>
</evidence>
<evidence type="ECO:0000256" key="7">
    <source>
        <dbReference type="ARBA" id="ARBA00022676"/>
    </source>
</evidence>
<keyword evidence="9 12" id="KW-0812">Transmembrane</keyword>
<gene>
    <name evidence="14" type="primary">mdoH</name>
    <name evidence="14" type="ORF">PhaeoP97_01226</name>
</gene>
<feature type="transmembrane region" description="Helical" evidence="12">
    <location>
        <begin position="53"/>
        <end position="73"/>
    </location>
</feature>
<proteinExistence type="inferred from homology"/>
<keyword evidence="15" id="KW-1185">Reference proteome</keyword>
<dbReference type="GO" id="GO:0005886">
    <property type="term" value="C:plasma membrane"/>
    <property type="evidence" value="ECO:0007669"/>
    <property type="project" value="UniProtKB-SubCell"/>
</dbReference>
<keyword evidence="6" id="KW-0997">Cell inner membrane</keyword>
<dbReference type="Gene3D" id="3.90.550.10">
    <property type="entry name" value="Spore Coat Polysaccharide Biosynthesis Protein SpsA, Chain A"/>
    <property type="match status" value="1"/>
</dbReference>
<keyword evidence="8 14" id="KW-0808">Transferase</keyword>
<evidence type="ECO:0000256" key="3">
    <source>
        <dbReference type="ARBA" id="ARBA00009337"/>
    </source>
</evidence>
<dbReference type="PANTHER" id="PTHR43867:SF5">
    <property type="entry name" value="GLUCANS BIOSYNTHESIS GLUCOSYLTRANSFERASE H"/>
    <property type="match status" value="1"/>
</dbReference>
<feature type="transmembrane region" description="Helical" evidence="12">
    <location>
        <begin position="456"/>
        <end position="477"/>
    </location>
</feature>
<dbReference type="RefSeq" id="WP_072504315.1">
    <property type="nucleotide sequence ID" value="NZ_CP016364.1"/>
</dbReference>
<evidence type="ECO:0000256" key="10">
    <source>
        <dbReference type="ARBA" id="ARBA00022989"/>
    </source>
</evidence>
<evidence type="ECO:0000256" key="6">
    <source>
        <dbReference type="ARBA" id="ARBA00022519"/>
    </source>
</evidence>
<dbReference type="InterPro" id="IPR029044">
    <property type="entry name" value="Nucleotide-diphossugar_trans"/>
</dbReference>
<keyword evidence="11 12" id="KW-0472">Membrane</keyword>
<feature type="domain" description="Glycosyltransferase 2-like" evidence="13">
    <location>
        <begin position="231"/>
        <end position="455"/>
    </location>
</feature>
<evidence type="ECO:0000256" key="11">
    <source>
        <dbReference type="ARBA" id="ARBA00023136"/>
    </source>
</evidence>
<dbReference type="InterPro" id="IPR050321">
    <property type="entry name" value="Glycosyltr_2/OpgH_subfam"/>
</dbReference>
<dbReference type="Proteomes" id="UP000183859">
    <property type="component" value="Chromosome"/>
</dbReference>
<keyword evidence="7 14" id="KW-0328">Glycosyltransferase</keyword>
<keyword evidence="10 12" id="KW-1133">Transmembrane helix</keyword>
<feature type="transmembrane region" description="Helical" evidence="12">
    <location>
        <begin position="402"/>
        <end position="425"/>
    </location>
</feature>
<dbReference type="InterPro" id="IPR001173">
    <property type="entry name" value="Glyco_trans_2-like"/>
</dbReference>
<dbReference type="EMBL" id="CP016364">
    <property type="protein sequence ID" value="APG46651.1"/>
    <property type="molecule type" value="Genomic_DNA"/>
</dbReference>
<evidence type="ECO:0000313" key="15">
    <source>
        <dbReference type="Proteomes" id="UP000183859"/>
    </source>
</evidence>
<feature type="transmembrane region" description="Helical" evidence="12">
    <location>
        <begin position="557"/>
        <end position="588"/>
    </location>
</feature>
<dbReference type="OrthoDB" id="9775281at2"/>
<comment type="similarity">
    <text evidence="3">Belongs to the glycosyltransferase 2 family. OpgH subfamily.</text>
</comment>
<evidence type="ECO:0000313" key="14">
    <source>
        <dbReference type="EMBL" id="APG46651.1"/>
    </source>
</evidence>
<feature type="transmembrane region" description="Helical" evidence="12">
    <location>
        <begin position="489"/>
        <end position="510"/>
    </location>
</feature>
<organism evidence="14 15">
    <name type="scientific">Phaeobacter porticola</name>
    <dbReference type="NCBI Taxonomy" id="1844006"/>
    <lineage>
        <taxon>Bacteria</taxon>
        <taxon>Pseudomonadati</taxon>
        <taxon>Pseudomonadota</taxon>
        <taxon>Alphaproteobacteria</taxon>
        <taxon>Rhodobacterales</taxon>
        <taxon>Roseobacteraceae</taxon>
        <taxon>Phaeobacter</taxon>
    </lineage>
</organism>
<dbReference type="GO" id="GO:0016758">
    <property type="term" value="F:hexosyltransferase activity"/>
    <property type="evidence" value="ECO:0007669"/>
    <property type="project" value="TreeGrafter"/>
</dbReference>
<evidence type="ECO:0000256" key="4">
    <source>
        <dbReference type="ARBA" id="ARBA00020585"/>
    </source>
</evidence>
<evidence type="ECO:0000256" key="8">
    <source>
        <dbReference type="ARBA" id="ARBA00022679"/>
    </source>
</evidence>
<accession>A0A1L3I3H8</accession>
<evidence type="ECO:0000256" key="9">
    <source>
        <dbReference type="ARBA" id="ARBA00022692"/>
    </source>
</evidence>
<comment type="subcellular location">
    <subcellularLocation>
        <location evidence="1">Cell inner membrane</location>
        <topology evidence="1">Multi-pass membrane protein</topology>
    </subcellularLocation>
</comment>
<sequence>MRKLSLTPPEQPLAMPEQDFGAHFHDAACPGTSTTQTDSPTAQASVTVTRQVALWRVLAFSPAMAATGLLTWGMKDWFAADGFSTLEVALLVLIAFNFFWICFSVSTVLLGLWGLSRRPQALRKGRPQRLKVALLMPVFNEVPWYVLGNAQSMLEELHDRGGVHDYAMFILSDTRDDAIAAQERASVEALRAMLPTGAQLYYRRRNDNEGRKVGNIADWVRRWGAGWDAMLVLDADSLMTGRAIAHLADALARDSGAGLIQSYPQLIGAQSVFGRMQQFANGVYGLALAEGLARWAGHEGNYWGHNAIIRTRAFAACAGLPPLRSVFGGEKLIMSHDFVEAGLLRRAGWGVQFLPRIRGSYEETPQTLIDHVLRDRRWCQGNLQHLGLLNAKGFRALSRFHLLHGAIGYLMAPVWFALLVIWALIGRGEEASVLTYFSETNPMMPSWPDMSEPRHVLVILLIYAMLLAPKLLAVAALPMTGSRFSEYGGAGAFALSLLTEILLAILYAPILMVQQMIAVIRTALGLQKGWSPQARDGGTYSWHTLATCHALETISGIALWTGILAGVVSIWLLPIAVSLILAVPLSALSGMPLQRFTKALLATREVNAEPRITRIARARRHSLRMVLETASARQTPAE</sequence>
<reference evidence="15" key="1">
    <citation type="submission" date="2016-07" db="EMBL/GenBank/DDBJ databases">
        <title>Phaeobacter portensis sp. nov., a tropodithietic acid producing bacterium isolated from a German harbor.</title>
        <authorList>
            <person name="Freese H.M."/>
            <person name="Bunk B."/>
            <person name="Breider S."/>
            <person name="Brinkhoff T."/>
        </authorList>
    </citation>
    <scope>NUCLEOTIDE SEQUENCE [LARGE SCALE GENOMIC DNA]</scope>
    <source>
        <strain evidence="15">P97</strain>
    </source>
</reference>
<feature type="transmembrane region" description="Helical" evidence="12">
    <location>
        <begin position="88"/>
        <end position="115"/>
    </location>
</feature>
<dbReference type="PANTHER" id="PTHR43867">
    <property type="entry name" value="CELLULOSE SYNTHASE CATALYTIC SUBUNIT A [UDP-FORMING]"/>
    <property type="match status" value="1"/>
</dbReference>
<evidence type="ECO:0000256" key="5">
    <source>
        <dbReference type="ARBA" id="ARBA00022475"/>
    </source>
</evidence>
<dbReference type="STRING" id="1844006.PhaeoP97_01226"/>
<evidence type="ECO:0000256" key="1">
    <source>
        <dbReference type="ARBA" id="ARBA00004429"/>
    </source>
</evidence>
<dbReference type="NCBIfam" id="NF003958">
    <property type="entry name" value="PRK05454.2-1"/>
    <property type="match status" value="1"/>
</dbReference>
<dbReference type="AlphaFoldDB" id="A0A1L3I3H8"/>
<evidence type="ECO:0000256" key="2">
    <source>
        <dbReference type="ARBA" id="ARBA00005001"/>
    </source>
</evidence>
<name>A0A1L3I3H8_9RHOB</name>
<comment type="pathway">
    <text evidence="2">Glycan metabolism; osmoregulated periplasmic glucan (OPG) biosynthesis.</text>
</comment>